<feature type="region of interest" description="Disordered" evidence="1">
    <location>
        <begin position="1081"/>
        <end position="1104"/>
    </location>
</feature>
<feature type="compositionally biased region" description="Polar residues" evidence="1">
    <location>
        <begin position="1824"/>
        <end position="1833"/>
    </location>
</feature>
<feature type="compositionally biased region" description="Polar residues" evidence="1">
    <location>
        <begin position="2263"/>
        <end position="2278"/>
    </location>
</feature>
<organism evidence="3 4">
    <name type="scientific">Petrolisthes cinctipes</name>
    <name type="common">Flat porcelain crab</name>
    <dbReference type="NCBI Taxonomy" id="88211"/>
    <lineage>
        <taxon>Eukaryota</taxon>
        <taxon>Metazoa</taxon>
        <taxon>Ecdysozoa</taxon>
        <taxon>Arthropoda</taxon>
        <taxon>Crustacea</taxon>
        <taxon>Multicrustacea</taxon>
        <taxon>Malacostraca</taxon>
        <taxon>Eumalacostraca</taxon>
        <taxon>Eucarida</taxon>
        <taxon>Decapoda</taxon>
        <taxon>Pleocyemata</taxon>
        <taxon>Anomura</taxon>
        <taxon>Galatheoidea</taxon>
        <taxon>Porcellanidae</taxon>
        <taxon>Petrolisthes</taxon>
    </lineage>
</organism>
<evidence type="ECO:0000256" key="1">
    <source>
        <dbReference type="SAM" id="MobiDB-lite"/>
    </source>
</evidence>
<feature type="compositionally biased region" description="Polar residues" evidence="1">
    <location>
        <begin position="2377"/>
        <end position="2397"/>
    </location>
</feature>
<feature type="compositionally biased region" description="Basic and acidic residues" evidence="1">
    <location>
        <begin position="2157"/>
        <end position="2166"/>
    </location>
</feature>
<feature type="region of interest" description="Disordered" evidence="1">
    <location>
        <begin position="1753"/>
        <end position="1788"/>
    </location>
</feature>
<feature type="compositionally biased region" description="Basic and acidic residues" evidence="1">
    <location>
        <begin position="985"/>
        <end position="998"/>
    </location>
</feature>
<evidence type="ECO:0000313" key="3">
    <source>
        <dbReference type="EMBL" id="KAK3861678.1"/>
    </source>
</evidence>
<dbReference type="Pfam" id="PF15733">
    <property type="entry name" value="DUF4682"/>
    <property type="match status" value="1"/>
</dbReference>
<keyword evidence="4" id="KW-1185">Reference proteome</keyword>
<sequence length="2420" mass="260316">RILEVHSADEFYTVMGVLTREMLTFGLMDANKLVQKVVGMAPFPFPGLADLRDKYTYNITPWTQSVSSVAKRGLRLFYSDDDDDDNDEDDQTIAVATAFGLSGIFRKNMEISRGPSPVGGGSAVSPSGFPPLSFASPRHSHDGGGGGGGGRDSSSTRPNLDISALKKQYARLRERQKQAHIILTASQQRMSSTLVNVSGGGGHRSSPLTMNHLLRGKKALTSKTKRVVPQGVIPTMKPRKKADRKLSEPTGRPTRPSPQPQQQKKVVGPGVSKSTGGSVHPHKPLQRTSTSTLGPPKVETLYWKDTPRRDRRASLPSGVKLLEGTTSLPQSTPLGVPAELDDEEDGSSTSTELCDDDDDKLSDLESDVNTEPRPATTSPRLETVQEAGKTSPLPPTPPVPPPPPPPPPPSVLESVAMPESSLETKTVTAAAVAVVADVPAVTPSPVVTDVPAVTPSPVVTDVPSVTPSPVPPKSVEVIDSVVQSAIVPESESVVLSVLVPKTEMQQESTEEVQVAPKEVTTETKTEATAEEAQVAPPTESAPTPVPETITEDKETSLSNKPQPEPEPLTSPPVVSNGTDEIKEMNSEEAVSLKVETPIYVTSLDQKTVVKEKPQSMLLPPAEEETDVSVESIVRDLKSIGAGSPLEDLLTKKNLTAAEIIARIPFPSDVSFMQEEENVERSGGAQGTSSPFSSLHYVTPEMSPVGSPVLRVSSPELRRDSLKPSPNTSPSKSLSLSSSPSPRDSPVSKTSKLINKSPSASPVKIQTQDQVDSKMTLIGLPPVPSPDLMQEIYLTQPKSPKITVEDEKRNIFEIHSGRPGLNMSQEDQHEEVIEDAVDAEIIQNRLLLSGVPETTVNESICKSDDAQAISRDEIPNEIEVKLSYKFQEVKEQEVIYVKEDKILVEDNHYDPTAIFKSSCSKSGRVKYSTVSEPAEENGNLKSKTGIAEGDDDDDVFVADNYEDESERLKGASEHLCLTVDLKKDEKCHEPERGSERENQNDAVSEELAEDSLRPSVSPGLILPSVVSLASPSASKEPQPPPSLTSIAAPLPLSASIEPQLPLSASIEPPLPLSASIEPQLPLSASTEPQLPLSASTEPPLPLSVSVEPQLPLSASTEPPLPLSVSVEPQLPLSASIELLPPLSASIEPPLSASMESLSPLLASLESPLATSTTEPLSTISWLSSLSLGIVVVDDDDDGVPSPSLFTSSSLVTPLTSSTLITPLTSSTLVTPLTSSTFTTPLTSSTLVTPLTSSTFTTPLTSSTLVTPLTSSTLVSPLTSSTLVTPFMSSSVETLYTCSSSLETPSTSSTVHTTSSFISSSLITPPFTSSCLITPYTVSSLITSSSEVIHSGTPSEPVTSPDTAATSLTSTQTTSVFSHTFKKPICTEIDTLLPSSSKIMDTQITPLIPSPVKTVDTQITPLITSPVKTVDTQITPLITSPVKTVDTQITPLITSPVKTVDTQITPLITSPVKTVDTQITPLITSPVKTIDTRITPLISSPVKTVDTQITPLLPSSTRTVDTENISLFPSLVKTVDTEINYESEKVVDDVHPLTIKGVESDIEYNDNVRNEDHSLSITSLDTEMQNEDRTVSGVQLSTTTTISSTSALKQDSSEYSFSIMPGKLFTFSKEFSNMNNSTSLFDDKEVHSDSSVSVDSFSVSHLTSEILVAPKSESLLPVQKREGGYTQRYSKQETEDVSIHTTLTPEESVSKTIFSVAGVPCVTTPITSTSVTSDLLKEVEKEEDIECITGKVATDEVTSSVPHQDSDYSKQLSCTEVGKRNESPPPSDAAAEDIIPVAKDVSSFEYSTFSFQRVNPAVSLPDRLTDSSSQPSFSEAGQRKESPSSSEEAFMTAKEEFSFDFSKTFSFQTVTPSVPLSDSEFSSKPIFTEVCPKKESPSDAGPSLECSESFSIQKLTTVPLPDAKSSLQSSVNEDSEKKESSMSDPAATYPGSPTNDIPPLAFDQIYSFHCVTPSAPLPDTDSHLSEQDQKNETMHSDEVAKNIISATVEGPSLDSRDTASCQREVRKEPLKSKLSLEERISAILGLDVNIPTWRPQNEDIVPVTTSASDSLISLLSSIECTRTSPEHKEDDTLVLPKSPPDKKIFSPVIEERSPSPLPILDRESSLSASLEGRLSFFASEVTEGATQEEEVKCSGGVSADKDDTHSDDNEAETETDFFNGKDLSSEAIRQRLWRGVKSLSLDADVCLDPDVFCFLIEQSSKHCRKSKAGERKSMPKRRNSEIALQELVKENTEIIERILRQKSLENSTQRTGKHSANTPCDESPLEAGLRGSEMFFKSLAERRENSYSNDPLDKPSVRMISSEKSAVAASESHEGATTVPVTAASRTMKLTSPKNGSQQQQQKSPPEKKQSYKGEESASILSPTRPITFNPFPTRNITRQPKEVAVKLGLYSPTKKTSTSPT</sequence>
<feature type="region of interest" description="Disordered" evidence="1">
    <location>
        <begin position="2263"/>
        <end position="2285"/>
    </location>
</feature>
<feature type="region of interest" description="Disordered" evidence="1">
    <location>
        <begin position="927"/>
        <end position="953"/>
    </location>
</feature>
<comment type="caution">
    <text evidence="3">The sequence shown here is derived from an EMBL/GenBank/DDBJ whole genome shotgun (WGS) entry which is preliminary data.</text>
</comment>
<feature type="domain" description="TBC1" evidence="2">
    <location>
        <begin position="162"/>
        <end position="237"/>
    </location>
</feature>
<feature type="region of interest" description="Disordered" evidence="1">
    <location>
        <begin position="503"/>
        <end position="578"/>
    </location>
</feature>
<feature type="region of interest" description="Disordered" evidence="1">
    <location>
        <begin position="674"/>
        <end position="769"/>
    </location>
</feature>
<dbReference type="EMBL" id="JAWQEG010004432">
    <property type="protein sequence ID" value="KAK3861678.1"/>
    <property type="molecule type" value="Genomic_DNA"/>
</dbReference>
<feature type="compositionally biased region" description="Polar residues" evidence="1">
    <location>
        <begin position="1081"/>
        <end position="1095"/>
    </location>
</feature>
<feature type="compositionally biased region" description="Low complexity" evidence="1">
    <location>
        <begin position="2410"/>
        <end position="2420"/>
    </location>
</feature>
<feature type="region of interest" description="Disordered" evidence="1">
    <location>
        <begin position="226"/>
        <end position="421"/>
    </location>
</feature>
<gene>
    <name evidence="3" type="ORF">Pcinc_032385</name>
</gene>
<feature type="compositionally biased region" description="Basic and acidic residues" evidence="1">
    <location>
        <begin position="2363"/>
        <end position="2374"/>
    </location>
</feature>
<evidence type="ECO:0000313" key="4">
    <source>
        <dbReference type="Proteomes" id="UP001286313"/>
    </source>
</evidence>
<dbReference type="PANTHER" id="PTHR13399:SF2">
    <property type="entry name" value="TRANSLOCON-ASSOCIATED PROTEIN SUBUNIT GAMMA"/>
    <property type="match status" value="1"/>
</dbReference>
<proteinExistence type="predicted"/>
<feature type="compositionally biased region" description="Polar residues" evidence="1">
    <location>
        <begin position="749"/>
        <end position="769"/>
    </location>
</feature>
<feature type="compositionally biased region" description="Low complexity" evidence="1">
    <location>
        <begin position="249"/>
        <end position="279"/>
    </location>
</feature>
<protein>
    <recommendedName>
        <fullName evidence="2">TBC1 domain-containing protein</fullName>
    </recommendedName>
</protein>
<evidence type="ECO:0000259" key="2">
    <source>
        <dbReference type="Pfam" id="PF15733"/>
    </source>
</evidence>
<dbReference type="PANTHER" id="PTHR13399">
    <property type="entry name" value="TRANSLOCON-ASSOCIATED PROTEIN TRAP , GAMMA SUBUNIT"/>
    <property type="match status" value="1"/>
</dbReference>
<feature type="compositionally biased region" description="Polar residues" evidence="1">
    <location>
        <begin position="1754"/>
        <end position="1772"/>
    </location>
</feature>
<feature type="region of interest" description="Disordered" evidence="1">
    <location>
        <begin position="2145"/>
        <end position="2171"/>
    </location>
</feature>
<feature type="compositionally biased region" description="Low complexity" evidence="1">
    <location>
        <begin position="722"/>
        <end position="748"/>
    </location>
</feature>
<feature type="region of interest" description="Disordered" evidence="1">
    <location>
        <begin position="985"/>
        <end position="1015"/>
    </location>
</feature>
<feature type="compositionally biased region" description="Acidic residues" evidence="1">
    <location>
        <begin position="353"/>
        <end position="368"/>
    </location>
</feature>
<reference evidence="3" key="1">
    <citation type="submission" date="2023-10" db="EMBL/GenBank/DDBJ databases">
        <title>Genome assemblies of two species of porcelain crab, Petrolisthes cinctipes and Petrolisthes manimaculis (Anomura: Porcellanidae).</title>
        <authorList>
            <person name="Angst P."/>
        </authorList>
    </citation>
    <scope>NUCLEOTIDE SEQUENCE</scope>
    <source>
        <strain evidence="3">PB745_01</strain>
        <tissue evidence="3">Gill</tissue>
    </source>
</reference>
<feature type="region of interest" description="Disordered" evidence="1">
    <location>
        <begin position="2321"/>
        <end position="2420"/>
    </location>
</feature>
<accession>A0AAE1EUW4</accession>
<feature type="compositionally biased region" description="Pro residues" evidence="1">
    <location>
        <begin position="392"/>
        <end position="410"/>
    </location>
</feature>
<feature type="region of interest" description="Disordered" evidence="1">
    <location>
        <begin position="112"/>
        <end position="160"/>
    </location>
</feature>
<dbReference type="Proteomes" id="UP001286313">
    <property type="component" value="Unassembled WGS sequence"/>
</dbReference>
<feature type="compositionally biased region" description="Polar residues" evidence="1">
    <location>
        <begin position="324"/>
        <end position="333"/>
    </location>
</feature>
<feature type="compositionally biased region" description="Low complexity" evidence="1">
    <location>
        <begin position="2350"/>
        <end position="2362"/>
    </location>
</feature>
<dbReference type="InterPro" id="IPR032738">
    <property type="entry name" value="Tbc1d30_C"/>
</dbReference>
<dbReference type="GO" id="GO:0005783">
    <property type="term" value="C:endoplasmic reticulum"/>
    <property type="evidence" value="ECO:0007669"/>
    <property type="project" value="TreeGrafter"/>
</dbReference>
<name>A0AAE1EUW4_PETCI</name>
<feature type="region of interest" description="Disordered" evidence="1">
    <location>
        <begin position="1915"/>
        <end position="1954"/>
    </location>
</feature>
<feature type="region of interest" description="Disordered" evidence="1">
    <location>
        <begin position="1818"/>
        <end position="1847"/>
    </location>
</feature>
<feature type="non-terminal residue" evidence="3">
    <location>
        <position position="1"/>
    </location>
</feature>